<dbReference type="Proteomes" id="UP000632774">
    <property type="component" value="Unassembled WGS sequence"/>
</dbReference>
<reference evidence="1 2" key="1">
    <citation type="submission" date="2020-10" db="EMBL/GenBank/DDBJ databases">
        <title>Mucilaginibacter mali sp. nov., isolated from rhizosphere soil of apple orchard.</title>
        <authorList>
            <person name="Lee J.-S."/>
            <person name="Kim H.S."/>
            <person name="Kim J.-S."/>
        </authorList>
    </citation>
    <scope>NUCLEOTIDE SEQUENCE [LARGE SCALE GENOMIC DNA]</scope>
    <source>
        <strain evidence="1 2">KCTC 23157</strain>
    </source>
</reference>
<protein>
    <submittedName>
        <fullName evidence="1">Uncharacterized protein</fullName>
    </submittedName>
</protein>
<comment type="caution">
    <text evidence="1">The sequence shown here is derived from an EMBL/GenBank/DDBJ whole genome shotgun (WGS) entry which is preliminary data.</text>
</comment>
<organism evidence="1 2">
    <name type="scientific">Mucilaginibacter boryungensis</name>
    <dbReference type="NCBI Taxonomy" id="768480"/>
    <lineage>
        <taxon>Bacteria</taxon>
        <taxon>Pseudomonadati</taxon>
        <taxon>Bacteroidota</taxon>
        <taxon>Sphingobacteriia</taxon>
        <taxon>Sphingobacteriales</taxon>
        <taxon>Sphingobacteriaceae</taxon>
        <taxon>Mucilaginibacter</taxon>
    </lineage>
</organism>
<dbReference type="RefSeq" id="WP_194107613.1">
    <property type="nucleotide sequence ID" value="NZ_JADFFM010000002.1"/>
</dbReference>
<keyword evidence="2" id="KW-1185">Reference proteome</keyword>
<dbReference type="EMBL" id="JADFFM010000002">
    <property type="protein sequence ID" value="MBE9668196.1"/>
    <property type="molecule type" value="Genomic_DNA"/>
</dbReference>
<name>A0ABR9XLD3_9SPHI</name>
<proteinExistence type="predicted"/>
<sequence length="342" mass="38602">MQKHLSARSAILALVLVMAIIGAREFYLRSKGYTPDFDDSAELWADKRAMVYEPANKATVFIGSSRIKYDMDIPTWESITGNHAIQLAMVGSNPMPFLDDLANDPKFKGKLIVDVTEVLFFNPAPDVIIHPKAGIDHYRTRTPAQQVSFKFSYPLEHHLVFLNESQFSIKGMLNHLYIPDRPGVYPALVFPEGFEHNKFDRQNRMTDQFVADTNLQNQVKAVWGRLMKEGAKHPPVSGKALDGIIANVKADIDKIKARGGQVIFTRTPSSGPFFMGESMGYPRKLYWDKLLAVTGCQGIYFKDYPAIANMQCPEFSHLKPTDAVIYTKNIINILQTEKGWKL</sequence>
<accession>A0ABR9XLD3</accession>
<evidence type="ECO:0000313" key="2">
    <source>
        <dbReference type="Proteomes" id="UP000632774"/>
    </source>
</evidence>
<evidence type="ECO:0000313" key="1">
    <source>
        <dbReference type="EMBL" id="MBE9668196.1"/>
    </source>
</evidence>
<gene>
    <name evidence="1" type="ORF">IRJ18_17630</name>
</gene>